<accession>A0ABD1Z1Q1</accession>
<dbReference type="PANTHER" id="PTHR41517:SF1">
    <property type="entry name" value="CUPIN"/>
    <property type="match status" value="1"/>
</dbReference>
<dbReference type="EMBL" id="JBHFFA010000002">
    <property type="protein sequence ID" value="KAL2641304.1"/>
    <property type="molecule type" value="Genomic_DNA"/>
</dbReference>
<dbReference type="AlphaFoldDB" id="A0ABD1Z1Q1"/>
<dbReference type="InterPro" id="IPR014710">
    <property type="entry name" value="RmlC-like_jellyroll"/>
</dbReference>
<reference evidence="1 2" key="1">
    <citation type="submission" date="2024-09" db="EMBL/GenBank/DDBJ databases">
        <title>Chromosome-scale assembly of Riccia fluitans.</title>
        <authorList>
            <person name="Paukszto L."/>
            <person name="Sawicki J."/>
            <person name="Karawczyk K."/>
            <person name="Piernik-Szablinska J."/>
            <person name="Szczecinska M."/>
            <person name="Mazdziarz M."/>
        </authorList>
    </citation>
    <scope>NUCLEOTIDE SEQUENCE [LARGE SCALE GENOMIC DNA]</scope>
    <source>
        <strain evidence="1">Rf_01</strain>
        <tissue evidence="1">Aerial parts of the thallus</tissue>
    </source>
</reference>
<gene>
    <name evidence="1" type="ORF">R1flu_008891</name>
</gene>
<dbReference type="InterPro" id="IPR047183">
    <property type="entry name" value="GDO-like"/>
</dbReference>
<keyword evidence="2" id="KW-1185">Reference proteome</keyword>
<dbReference type="InterPro" id="IPR011051">
    <property type="entry name" value="RmlC_Cupin_sf"/>
</dbReference>
<evidence type="ECO:0000313" key="2">
    <source>
        <dbReference type="Proteomes" id="UP001605036"/>
    </source>
</evidence>
<name>A0ABD1Z1Q1_9MARC</name>
<protein>
    <submittedName>
        <fullName evidence="1">Uncharacterized protein</fullName>
    </submittedName>
</protein>
<dbReference type="Proteomes" id="UP001605036">
    <property type="component" value="Unassembled WGS sequence"/>
</dbReference>
<sequence length="449" mass="49578">MEGARFRMTNQPATLPCTATCGKTCAILWLAELHLTRPEANCLQTGCSQVNMDAAIVSRGDFLTSLEKGFLPGGNLASNARTTVTMRDFPAVGGKRGRLQVQCQAERPNSQKRFAQATDVQLEVNTTSNSSWENHTKVFEYESAANPLLKGIPVLGLNASDHRYGPSRVSTLDLSEKMDIIGYPASSPNLLASFVRICVGESLTTSATATSQAFYVIHGQGKTHTEFGDVEWKTGDLFVIPGTNTETKCTHVCYNDDKENTGGAGLYWVHDSPLLSYLGVVPTSPRFQPAFYSWELLMANMEKVRLEDGADKRNRMGILLGNSATPQTKTLSHTLWSLLNVLDGGQMQKPHRHSSTALDLAIYAPPGAYTLMGQTLDQGGNIIDPLRVDWQTGAMFVTPPGWWHSHHNESNEEAWVLPMQDAGLYTYQRTLDIRFSDEQVEMMKKNILR</sequence>
<comment type="caution">
    <text evidence="1">The sequence shown here is derived from an EMBL/GenBank/DDBJ whole genome shotgun (WGS) entry which is preliminary data.</text>
</comment>
<dbReference type="PANTHER" id="PTHR41517">
    <property type="entry name" value="1,2-DIOXYGENASE PROTEIN-RELATED"/>
    <property type="match status" value="1"/>
</dbReference>
<organism evidence="1 2">
    <name type="scientific">Riccia fluitans</name>
    <dbReference type="NCBI Taxonomy" id="41844"/>
    <lineage>
        <taxon>Eukaryota</taxon>
        <taxon>Viridiplantae</taxon>
        <taxon>Streptophyta</taxon>
        <taxon>Embryophyta</taxon>
        <taxon>Marchantiophyta</taxon>
        <taxon>Marchantiopsida</taxon>
        <taxon>Marchantiidae</taxon>
        <taxon>Marchantiales</taxon>
        <taxon>Ricciaceae</taxon>
        <taxon>Riccia</taxon>
    </lineage>
</organism>
<dbReference type="CDD" id="cd02216">
    <property type="entry name" value="cupin_GDO-like_N"/>
    <property type="match status" value="1"/>
</dbReference>
<dbReference type="Gene3D" id="2.60.120.10">
    <property type="entry name" value="Jelly Rolls"/>
    <property type="match status" value="2"/>
</dbReference>
<dbReference type="SUPFAM" id="SSF51182">
    <property type="entry name" value="RmlC-like cupins"/>
    <property type="match status" value="1"/>
</dbReference>
<proteinExistence type="predicted"/>
<evidence type="ECO:0000313" key="1">
    <source>
        <dbReference type="EMBL" id="KAL2641304.1"/>
    </source>
</evidence>